<dbReference type="PROSITE" id="PS00108">
    <property type="entry name" value="PROTEIN_KINASE_ST"/>
    <property type="match status" value="1"/>
</dbReference>
<keyword evidence="6" id="KW-0808">Transferase</keyword>
<feature type="compositionally biased region" description="Polar residues" evidence="4">
    <location>
        <begin position="213"/>
        <end position="230"/>
    </location>
</feature>
<dbReference type="GO" id="GO:0004674">
    <property type="term" value="F:protein serine/threonine kinase activity"/>
    <property type="evidence" value="ECO:0000318"/>
    <property type="project" value="GO_Central"/>
</dbReference>
<feature type="compositionally biased region" description="Basic and acidic residues" evidence="4">
    <location>
        <begin position="137"/>
        <end position="151"/>
    </location>
</feature>
<dbReference type="GO" id="GO:0010506">
    <property type="term" value="P:regulation of autophagy"/>
    <property type="evidence" value="ECO:0000318"/>
    <property type="project" value="GO_Central"/>
</dbReference>
<feature type="compositionally biased region" description="Basic residues" evidence="4">
    <location>
        <begin position="32"/>
        <end position="47"/>
    </location>
</feature>
<name>B6K7E6_SCHJY</name>
<evidence type="ECO:0000313" key="8">
    <source>
        <dbReference type="Proteomes" id="UP000001744"/>
    </source>
</evidence>
<feature type="compositionally biased region" description="Basic and acidic residues" evidence="4">
    <location>
        <begin position="60"/>
        <end position="69"/>
    </location>
</feature>
<dbReference type="GO" id="GO:0034727">
    <property type="term" value="P:piecemeal microautophagy of the nucleus"/>
    <property type="evidence" value="ECO:0000318"/>
    <property type="project" value="GO_Central"/>
</dbReference>
<dbReference type="Pfam" id="PF00069">
    <property type="entry name" value="Pkinase"/>
    <property type="match status" value="1"/>
</dbReference>
<organism evidence="6 8">
    <name type="scientific">Schizosaccharomyces japonicus (strain yFS275 / FY16936)</name>
    <name type="common">Fission yeast</name>
    <dbReference type="NCBI Taxonomy" id="402676"/>
    <lineage>
        <taxon>Eukaryota</taxon>
        <taxon>Fungi</taxon>
        <taxon>Dikarya</taxon>
        <taxon>Ascomycota</taxon>
        <taxon>Taphrinomycotina</taxon>
        <taxon>Schizosaccharomycetes</taxon>
        <taxon>Schizosaccharomycetales</taxon>
        <taxon>Schizosaccharomycetaceae</taxon>
        <taxon>Schizosaccharomyces</taxon>
    </lineage>
</organism>
<dbReference type="eggNOG" id="KOG0590">
    <property type="taxonomic scope" value="Eukaryota"/>
</dbReference>
<feature type="compositionally biased region" description="Low complexity" evidence="4">
    <location>
        <begin position="386"/>
        <end position="397"/>
    </location>
</feature>
<dbReference type="InterPro" id="IPR011009">
    <property type="entry name" value="Kinase-like_dom_sf"/>
</dbReference>
<dbReference type="EMBL" id="KE651168">
    <property type="protein sequence ID" value="EEB09450.1"/>
    <property type="molecule type" value="Genomic_DNA"/>
</dbReference>
<dbReference type="HOGENOM" id="CLU_365306_0_0_1"/>
<gene>
    <name evidence="7" type="primary">nnk1</name>
    <name evidence="6" type="ORF">SJAG_04655</name>
</gene>
<feature type="domain" description="Protein kinase" evidence="5">
    <location>
        <begin position="427"/>
        <end position="723"/>
    </location>
</feature>
<evidence type="ECO:0000313" key="6">
    <source>
        <dbReference type="EMBL" id="EEB09450.1"/>
    </source>
</evidence>
<dbReference type="PROSITE" id="PS00107">
    <property type="entry name" value="PROTEIN_KINASE_ATP"/>
    <property type="match status" value="1"/>
</dbReference>
<keyword evidence="6" id="KW-0418">Kinase</keyword>
<proteinExistence type="predicted"/>
<feature type="compositionally biased region" description="Low complexity" evidence="4">
    <location>
        <begin position="190"/>
        <end position="199"/>
    </location>
</feature>
<keyword evidence="8" id="KW-1185">Reference proteome</keyword>
<feature type="compositionally biased region" description="Basic and acidic residues" evidence="4">
    <location>
        <begin position="88"/>
        <end position="97"/>
    </location>
</feature>
<keyword evidence="2 3" id="KW-0067">ATP-binding</keyword>
<dbReference type="Proteomes" id="UP000001744">
    <property type="component" value="Unassembled WGS sequence"/>
</dbReference>
<dbReference type="GO" id="GO:0000045">
    <property type="term" value="P:autophagosome assembly"/>
    <property type="evidence" value="ECO:0000318"/>
    <property type="project" value="GO_Central"/>
</dbReference>
<dbReference type="CDD" id="cd13994">
    <property type="entry name" value="STKc_HAL4_like"/>
    <property type="match status" value="1"/>
</dbReference>
<feature type="binding site" evidence="3">
    <location>
        <position position="461"/>
    </location>
    <ligand>
        <name>ATP</name>
        <dbReference type="ChEBI" id="CHEBI:30616"/>
    </ligand>
</feature>
<dbReference type="SUPFAM" id="SSF56112">
    <property type="entry name" value="Protein kinase-like (PK-like)"/>
    <property type="match status" value="1"/>
</dbReference>
<dbReference type="VEuPathDB" id="FungiDB:SJAG_04655"/>
<dbReference type="GO" id="GO:0005737">
    <property type="term" value="C:cytoplasm"/>
    <property type="evidence" value="ECO:0000318"/>
    <property type="project" value="GO_Central"/>
</dbReference>
<dbReference type="SMART" id="SM00220">
    <property type="entry name" value="S_TKc"/>
    <property type="match status" value="1"/>
</dbReference>
<dbReference type="GO" id="GO:0005524">
    <property type="term" value="F:ATP binding"/>
    <property type="evidence" value="ECO:0007669"/>
    <property type="project" value="UniProtKB-UniRule"/>
</dbReference>
<dbReference type="PANTHER" id="PTHR24346">
    <property type="entry name" value="MAP/MICROTUBULE AFFINITY-REGULATING KINASE"/>
    <property type="match status" value="1"/>
</dbReference>
<evidence type="ECO:0000259" key="5">
    <source>
        <dbReference type="PROSITE" id="PS50011"/>
    </source>
</evidence>
<evidence type="ECO:0000256" key="1">
    <source>
        <dbReference type="ARBA" id="ARBA00022741"/>
    </source>
</evidence>
<dbReference type="GO" id="GO:0000407">
    <property type="term" value="C:phagophore assembly site"/>
    <property type="evidence" value="ECO:0000318"/>
    <property type="project" value="GO_Central"/>
</dbReference>
<dbReference type="PROSITE" id="PS50011">
    <property type="entry name" value="PROTEIN_KINASE_DOM"/>
    <property type="match status" value="1"/>
</dbReference>
<evidence type="ECO:0000313" key="7">
    <source>
        <dbReference type="JaponicusDB" id="SJAG_04655"/>
    </source>
</evidence>
<reference evidence="6 8" key="1">
    <citation type="journal article" date="2011" name="Science">
        <title>Comparative functional genomics of the fission yeasts.</title>
        <authorList>
            <person name="Rhind N."/>
            <person name="Chen Z."/>
            <person name="Yassour M."/>
            <person name="Thompson D.A."/>
            <person name="Haas B.J."/>
            <person name="Habib N."/>
            <person name="Wapinski I."/>
            <person name="Roy S."/>
            <person name="Lin M.F."/>
            <person name="Heiman D.I."/>
            <person name="Young S.K."/>
            <person name="Furuya K."/>
            <person name="Guo Y."/>
            <person name="Pidoux A."/>
            <person name="Chen H.M."/>
            <person name="Robbertse B."/>
            <person name="Goldberg J.M."/>
            <person name="Aoki K."/>
            <person name="Bayne E.H."/>
            <person name="Berlin A.M."/>
            <person name="Desjardins C.A."/>
            <person name="Dobbs E."/>
            <person name="Dukaj L."/>
            <person name="Fan L."/>
            <person name="FitzGerald M.G."/>
            <person name="French C."/>
            <person name="Gujja S."/>
            <person name="Hansen K."/>
            <person name="Keifenheim D."/>
            <person name="Levin J.Z."/>
            <person name="Mosher R.A."/>
            <person name="Mueller C.A."/>
            <person name="Pfiffner J."/>
            <person name="Priest M."/>
            <person name="Russ C."/>
            <person name="Smialowska A."/>
            <person name="Swoboda P."/>
            <person name="Sykes S.M."/>
            <person name="Vaughn M."/>
            <person name="Vengrova S."/>
            <person name="Yoder R."/>
            <person name="Zeng Q."/>
            <person name="Allshire R."/>
            <person name="Baulcombe D."/>
            <person name="Birren B.W."/>
            <person name="Brown W."/>
            <person name="Ekwall K."/>
            <person name="Kellis M."/>
            <person name="Leatherwood J."/>
            <person name="Levin H."/>
            <person name="Margalit H."/>
            <person name="Martienssen R."/>
            <person name="Nieduszynski C.A."/>
            <person name="Spatafora J.W."/>
            <person name="Friedman N."/>
            <person name="Dalgaard J.Z."/>
            <person name="Baumann P."/>
            <person name="Niki H."/>
            <person name="Regev A."/>
            <person name="Nusbaum C."/>
        </authorList>
    </citation>
    <scope>NUCLEOTIDE SEQUENCE [LARGE SCALE GENOMIC DNA]</scope>
    <source>
        <strain evidence="8">yFS275 / FY16936</strain>
    </source>
</reference>
<protein>
    <submittedName>
        <fullName evidence="6">HAL protein kinase</fullName>
    </submittedName>
</protein>
<keyword evidence="1 3" id="KW-0547">Nucleotide-binding</keyword>
<dbReference type="JaponicusDB" id="SJAG_04655">
    <property type="gene designation" value="nnk1"/>
</dbReference>
<feature type="compositionally biased region" description="Basic and acidic residues" evidence="4">
    <location>
        <begin position="341"/>
        <end position="359"/>
    </location>
</feature>
<dbReference type="GeneID" id="7049818"/>
<evidence type="ECO:0000256" key="4">
    <source>
        <dbReference type="SAM" id="MobiDB-lite"/>
    </source>
</evidence>
<feature type="compositionally biased region" description="Low complexity" evidence="4">
    <location>
        <begin position="235"/>
        <end position="253"/>
    </location>
</feature>
<dbReference type="GO" id="GO:0005829">
    <property type="term" value="C:cytosol"/>
    <property type="evidence" value="ECO:0000318"/>
    <property type="project" value="GO_Central"/>
</dbReference>
<dbReference type="RefSeq" id="XP_002175743.1">
    <property type="nucleotide sequence ID" value="XM_002175707.1"/>
</dbReference>
<sequence length="761" mass="83135">MRHGKASPGTASSAMRNGSPEGSSKPPAAHRGLSKIKHSLLRSHSSGHLRNLFGGHHNTAPHEDYRNHTTESMAFVPPAPKDGGSGSESRHAAHAADKTPSPTSPKKSFFGGHFFHRNNSSKSLNLASQASKHHAGTKTDSKADSKAEPHGHTSRKAQPPTGSGSSSGGSMKTSPLRSELESGTKAQPIAAPRASRPPRQLAHSVPHGPARTQALNSMQSRSIHPSSNNVGYFDLPITTSPSPGSPIHSPGLSHLRDRNTAKRNAYAGSISSNTSAKSSSSMMSCGMFKPGPSQPLITSSPTSSQDWPHSPEYDFFTNAINASFRDMRVAPGSLQGSESESDAKTDAKSIARSAADNKMEGSVAAPAAVRSTGGLSTASVTDRSEASSVASSRVNSRTPVPRKLRSSSIPPYARQIVPRLSTKYTLPLDSTQIGSGATAVIKVVALKSPKPGEEKLKFAVKAYRRKGDAENERQYIAKLTSEWLVQSRMEHPNVIRAYDLCMDSHIFPLYSDTWCSVMDYCPRGDLLSFIENNNSRLDRADKECIYKQFLRGLTYIHSQGVAHRDLKPENILLTTHGAIRITDFGACDVCCDPGDEESIRTAKSSGVYGSDPYMAPELLSGKEYNPFQADIWSAAIVLYSIFFRTLPFRKPINSDLRFAGYLKSWREYNLICDVQNIRISKSMPYFKPLPELPEELQRLFFCMATPDPSKRFTAREALETPYVQRIECCCYDENEVTPDAPEPCLEYAEPPMKTLKRPHHH</sequence>
<dbReference type="GO" id="GO:0005776">
    <property type="term" value="C:autophagosome"/>
    <property type="evidence" value="ECO:0000318"/>
    <property type="project" value="GO_Central"/>
</dbReference>
<dbReference type="InterPro" id="IPR000719">
    <property type="entry name" value="Prot_kinase_dom"/>
</dbReference>
<dbReference type="GO" id="GO:0061709">
    <property type="term" value="P:reticulophagy"/>
    <property type="evidence" value="ECO:0000318"/>
    <property type="project" value="GO_Central"/>
</dbReference>
<feature type="compositionally biased region" description="Polar residues" evidence="4">
    <location>
        <begin position="9"/>
        <end position="22"/>
    </location>
</feature>
<dbReference type="STRING" id="402676.B6K7E6"/>
<dbReference type="InterPro" id="IPR017441">
    <property type="entry name" value="Protein_kinase_ATP_BS"/>
</dbReference>
<dbReference type="PANTHER" id="PTHR24346:SF76">
    <property type="entry name" value="NON-SPECIFIC SERINE_THREONINE PROTEIN KINASE"/>
    <property type="match status" value="1"/>
</dbReference>
<feature type="region of interest" description="Disordered" evidence="4">
    <location>
        <begin position="331"/>
        <end position="407"/>
    </location>
</feature>
<accession>B6K7E6</accession>
<dbReference type="GO" id="GO:0000423">
    <property type="term" value="P:mitophagy"/>
    <property type="evidence" value="ECO:0000318"/>
    <property type="project" value="GO_Central"/>
</dbReference>
<dbReference type="OMA" id="IRISKSM"/>
<dbReference type="GO" id="GO:0042594">
    <property type="term" value="P:response to starvation"/>
    <property type="evidence" value="ECO:0000318"/>
    <property type="project" value="GO_Central"/>
</dbReference>
<evidence type="ECO:0000256" key="2">
    <source>
        <dbReference type="ARBA" id="ARBA00022840"/>
    </source>
</evidence>
<feature type="region of interest" description="Disordered" evidence="4">
    <location>
        <begin position="1"/>
        <end position="255"/>
    </location>
</feature>
<feature type="compositionally biased region" description="Polar residues" evidence="4">
    <location>
        <begin position="117"/>
        <end position="130"/>
    </location>
</feature>
<dbReference type="AlphaFoldDB" id="B6K7E6"/>
<evidence type="ECO:0000256" key="3">
    <source>
        <dbReference type="PROSITE-ProRule" id="PRU10141"/>
    </source>
</evidence>
<dbReference type="OrthoDB" id="4062651at2759"/>
<dbReference type="InterPro" id="IPR008271">
    <property type="entry name" value="Ser/Thr_kinase_AS"/>
</dbReference>
<dbReference type="GO" id="GO:0034045">
    <property type="term" value="C:phagophore assembly site membrane"/>
    <property type="evidence" value="ECO:0000318"/>
    <property type="project" value="GO_Central"/>
</dbReference>
<dbReference type="Gene3D" id="1.10.510.10">
    <property type="entry name" value="Transferase(Phosphotransferase) domain 1"/>
    <property type="match status" value="1"/>
</dbReference>